<protein>
    <submittedName>
        <fullName evidence="5">Site-specific recombinase XerD</fullName>
    </submittedName>
</protein>
<organism evidence="5 6">
    <name type="scientific">Pseudonocardia sediminis</name>
    <dbReference type="NCBI Taxonomy" id="1397368"/>
    <lineage>
        <taxon>Bacteria</taxon>
        <taxon>Bacillati</taxon>
        <taxon>Actinomycetota</taxon>
        <taxon>Actinomycetes</taxon>
        <taxon>Pseudonocardiales</taxon>
        <taxon>Pseudonocardiaceae</taxon>
        <taxon>Pseudonocardia</taxon>
    </lineage>
</organism>
<dbReference type="SUPFAM" id="SSF56349">
    <property type="entry name" value="DNA breaking-rejoining enzymes"/>
    <property type="match status" value="1"/>
</dbReference>
<dbReference type="Proteomes" id="UP000291591">
    <property type="component" value="Unassembled WGS sequence"/>
</dbReference>
<dbReference type="GO" id="GO:0006310">
    <property type="term" value="P:DNA recombination"/>
    <property type="evidence" value="ECO:0007669"/>
    <property type="project" value="UniProtKB-KW"/>
</dbReference>
<keyword evidence="6" id="KW-1185">Reference proteome</keyword>
<sequence>MPVRGDVEHRTDRAQPFRARVRWTDPTTMQRRSKSESFDSERSARAWIERVQQLATAGVDPLTATLTLAAYGDSVMPLALRGLEAKTLDPYLAGWRHRVVPTLGHLSVRMVTNGTVDRAVQTWIADECSRSTVKNSLAVLVRVLEQAVRDGLVDRNPARVTGWQYAFRQAEDELDDPRSLALPDWQSLTRLADALVARSAGHFRGWGDLVIFGACTAARIGEVSGCRVGDIDTDRWLWTVRRQTTPSPGGLVDKGTKGKRARSVPLIVEVRDVVQQRIEAAGGRPDARLFTGPRGGRITTAVLRDATHWDDVVTELGFEHLRRHGLRHTGLTWLADAGVPVHVLRKIAGHGSLTTTQRYLHPDSRAVTAAGDSLTAFLRAPRSPDGPQKTAG</sequence>
<comment type="caution">
    <text evidence="5">The sequence shown here is derived from an EMBL/GenBank/DDBJ whole genome shotgun (WGS) entry which is preliminary data.</text>
</comment>
<dbReference type="InterPro" id="IPR011010">
    <property type="entry name" value="DNA_brk_join_enz"/>
</dbReference>
<comment type="similarity">
    <text evidence="1">Belongs to the 'phage' integrase family.</text>
</comment>
<dbReference type="InterPro" id="IPR050090">
    <property type="entry name" value="Tyrosine_recombinase_XerCD"/>
</dbReference>
<dbReference type="InterPro" id="IPR002104">
    <property type="entry name" value="Integrase_catalytic"/>
</dbReference>
<dbReference type="PROSITE" id="PS51898">
    <property type="entry name" value="TYR_RECOMBINASE"/>
    <property type="match status" value="1"/>
</dbReference>
<name>A0A4Q7UWS6_PSEST</name>
<accession>A0A4Q7UWS6</accession>
<gene>
    <name evidence="5" type="ORF">EV383_2416</name>
</gene>
<feature type="domain" description="Tyr recombinase" evidence="4">
    <location>
        <begin position="181"/>
        <end position="372"/>
    </location>
</feature>
<evidence type="ECO:0000256" key="2">
    <source>
        <dbReference type="ARBA" id="ARBA00023125"/>
    </source>
</evidence>
<dbReference type="CDD" id="cd00796">
    <property type="entry name" value="INT_Rci_Hp1_C"/>
    <property type="match status" value="1"/>
</dbReference>
<evidence type="ECO:0000313" key="6">
    <source>
        <dbReference type="Proteomes" id="UP000291591"/>
    </source>
</evidence>
<evidence type="ECO:0000256" key="1">
    <source>
        <dbReference type="ARBA" id="ARBA00008857"/>
    </source>
</evidence>
<evidence type="ECO:0000313" key="5">
    <source>
        <dbReference type="EMBL" id="RZT85544.1"/>
    </source>
</evidence>
<dbReference type="AlphaFoldDB" id="A0A4Q7UWS6"/>
<dbReference type="InterPro" id="IPR010998">
    <property type="entry name" value="Integrase_recombinase_N"/>
</dbReference>
<evidence type="ECO:0000259" key="4">
    <source>
        <dbReference type="PROSITE" id="PS51898"/>
    </source>
</evidence>
<dbReference type="EMBL" id="SHKL01000001">
    <property type="protein sequence ID" value="RZT85544.1"/>
    <property type="molecule type" value="Genomic_DNA"/>
</dbReference>
<dbReference type="Gene3D" id="1.10.150.130">
    <property type="match status" value="1"/>
</dbReference>
<keyword evidence="3" id="KW-0233">DNA recombination</keyword>
<evidence type="ECO:0000256" key="3">
    <source>
        <dbReference type="ARBA" id="ARBA00023172"/>
    </source>
</evidence>
<dbReference type="InterPro" id="IPR013762">
    <property type="entry name" value="Integrase-like_cat_sf"/>
</dbReference>
<reference evidence="5 6" key="1">
    <citation type="submission" date="2019-02" db="EMBL/GenBank/DDBJ databases">
        <title>Sequencing the genomes of 1000 actinobacteria strains.</title>
        <authorList>
            <person name="Klenk H.-P."/>
        </authorList>
    </citation>
    <scope>NUCLEOTIDE SEQUENCE [LARGE SCALE GENOMIC DNA]</scope>
    <source>
        <strain evidence="5 6">DSM 45779</strain>
    </source>
</reference>
<keyword evidence="2" id="KW-0238">DNA-binding</keyword>
<dbReference type="Pfam" id="PF00589">
    <property type="entry name" value="Phage_integrase"/>
    <property type="match status" value="1"/>
</dbReference>
<dbReference type="Gene3D" id="1.10.443.10">
    <property type="entry name" value="Intergrase catalytic core"/>
    <property type="match status" value="1"/>
</dbReference>
<dbReference type="GO" id="GO:0003677">
    <property type="term" value="F:DNA binding"/>
    <property type="evidence" value="ECO:0007669"/>
    <property type="project" value="UniProtKB-KW"/>
</dbReference>
<dbReference type="GO" id="GO:0015074">
    <property type="term" value="P:DNA integration"/>
    <property type="evidence" value="ECO:0007669"/>
    <property type="project" value="InterPro"/>
</dbReference>
<dbReference type="PANTHER" id="PTHR30349:SF64">
    <property type="entry name" value="PROPHAGE INTEGRASE INTD-RELATED"/>
    <property type="match status" value="1"/>
</dbReference>
<proteinExistence type="inferred from homology"/>
<dbReference type="PANTHER" id="PTHR30349">
    <property type="entry name" value="PHAGE INTEGRASE-RELATED"/>
    <property type="match status" value="1"/>
</dbReference>